<dbReference type="PANTHER" id="PTHR33507">
    <property type="entry name" value="INNER MEMBRANE PROTEIN YBBJ"/>
    <property type="match status" value="1"/>
</dbReference>
<dbReference type="AlphaFoldDB" id="A0A7S8C8F0"/>
<evidence type="ECO:0000259" key="9">
    <source>
        <dbReference type="Pfam" id="PF25145"/>
    </source>
</evidence>
<keyword evidence="11" id="KW-1185">Reference proteome</keyword>
<evidence type="ECO:0000313" key="10">
    <source>
        <dbReference type="EMBL" id="QPC45169.1"/>
    </source>
</evidence>
<sequence>MAGLAWAQESGERRLAVLADVEGAIGPPAAHHIETVLETARERGAELVILRIDTPGGLATSMRDIISDILASPIPVVGYVAPPGARAASAGTYILYATSVAAMAPGTNLGAATPVQMGGGLPGLPSFDEKEKKEGKDGSDGEGNEEAAEKTAPAGDAMSAKMVNDAVAFIRSLAERYDRNADWAEKAVREAASLSANAALKERVIEIVAPDVASLLDDLDGRRVRVGENWRTLATGNIAVETVEPSLMTRLLALITNPNVAFILMMIGVYGLIFEFSNPGSIGPGVAGVICLILGLYALNQLPLDYAGLALVGLGVILMVAEAFVPAFGALGVGGIAAFLIGAGMLIDTDVPAYQISWTVIGAMALLGIAVLLFVVGYVVRAYRRRVHTGKEEMVASMAHVLDWRAGEGHVWVHGERWQARGPSELEPGQTVRVDAVDGLTLVVTPETGAAATPAHPARET</sequence>
<dbReference type="InterPro" id="IPR029045">
    <property type="entry name" value="ClpP/crotonase-like_dom_sf"/>
</dbReference>
<dbReference type="SUPFAM" id="SSF52096">
    <property type="entry name" value="ClpP/crotonase"/>
    <property type="match status" value="1"/>
</dbReference>
<evidence type="ECO:0000259" key="7">
    <source>
        <dbReference type="Pfam" id="PF01957"/>
    </source>
</evidence>
<keyword evidence="4 6" id="KW-0472">Membrane</keyword>
<dbReference type="InterPro" id="IPR002810">
    <property type="entry name" value="NfeD-like_C"/>
</dbReference>
<dbReference type="Pfam" id="PF25145">
    <property type="entry name" value="NfeD1b_N"/>
    <property type="match status" value="1"/>
</dbReference>
<feature type="transmembrane region" description="Helical" evidence="6">
    <location>
        <begin position="280"/>
        <end position="299"/>
    </location>
</feature>
<reference evidence="10 11" key="1">
    <citation type="submission" date="2020-06" db="EMBL/GenBank/DDBJ databases">
        <title>Genome sequence of 2 isolates from Red Sea Mangroves.</title>
        <authorList>
            <person name="Sefrji F."/>
            <person name="Michoud G."/>
            <person name="Merlino G."/>
            <person name="Daffonchio D."/>
        </authorList>
    </citation>
    <scope>NUCLEOTIDE SEQUENCE [LARGE SCALE GENOMIC DNA]</scope>
    <source>
        <strain evidence="10 11">R1DC25</strain>
    </source>
</reference>
<feature type="domain" description="NfeD integral membrane" evidence="8">
    <location>
        <begin position="259"/>
        <end position="374"/>
    </location>
</feature>
<dbReference type="InterPro" id="IPR052165">
    <property type="entry name" value="Membrane_assoc_protease"/>
</dbReference>
<feature type="compositionally biased region" description="Basic and acidic residues" evidence="5">
    <location>
        <begin position="127"/>
        <end position="139"/>
    </location>
</feature>
<evidence type="ECO:0000256" key="4">
    <source>
        <dbReference type="ARBA" id="ARBA00023136"/>
    </source>
</evidence>
<dbReference type="InterPro" id="IPR056738">
    <property type="entry name" value="NfeD1b_N"/>
</dbReference>
<dbReference type="Proteomes" id="UP000593594">
    <property type="component" value="Chromosome"/>
</dbReference>
<dbReference type="SUPFAM" id="SSF141322">
    <property type="entry name" value="NfeD domain-like"/>
    <property type="match status" value="1"/>
</dbReference>
<evidence type="ECO:0000259" key="8">
    <source>
        <dbReference type="Pfam" id="PF24961"/>
    </source>
</evidence>
<protein>
    <submittedName>
        <fullName evidence="10">Nodulation protein NfeD</fullName>
    </submittedName>
</protein>
<dbReference type="PANTHER" id="PTHR33507:SF4">
    <property type="entry name" value="NODULATION COMPETITIVENESS PROTEIN NFED"/>
    <property type="match status" value="1"/>
</dbReference>
<accession>A0A7S8C8F0</accession>
<gene>
    <name evidence="10" type="ORF">HW532_04045</name>
</gene>
<evidence type="ECO:0000256" key="5">
    <source>
        <dbReference type="SAM" id="MobiDB-lite"/>
    </source>
</evidence>
<feature type="domain" description="NfeD-like C-terminal" evidence="7">
    <location>
        <begin position="392"/>
        <end position="446"/>
    </location>
</feature>
<organism evidence="10 11">
    <name type="scientific">Kaustia mangrovi</name>
    <dbReference type="NCBI Taxonomy" id="2593653"/>
    <lineage>
        <taxon>Bacteria</taxon>
        <taxon>Pseudomonadati</taxon>
        <taxon>Pseudomonadota</taxon>
        <taxon>Alphaproteobacteria</taxon>
        <taxon>Hyphomicrobiales</taxon>
        <taxon>Parvibaculaceae</taxon>
        <taxon>Kaustia</taxon>
    </lineage>
</organism>
<dbReference type="GO" id="GO:0016020">
    <property type="term" value="C:membrane"/>
    <property type="evidence" value="ECO:0007669"/>
    <property type="project" value="UniProtKB-SubCell"/>
</dbReference>
<proteinExistence type="predicted"/>
<feature type="transmembrane region" description="Helical" evidence="6">
    <location>
        <begin position="356"/>
        <end position="380"/>
    </location>
</feature>
<comment type="subcellular location">
    <subcellularLocation>
        <location evidence="1">Membrane</location>
        <topology evidence="1">Multi-pass membrane protein</topology>
    </subcellularLocation>
</comment>
<name>A0A7S8C8F0_9HYPH</name>
<dbReference type="EMBL" id="CP058214">
    <property type="protein sequence ID" value="QPC45169.1"/>
    <property type="molecule type" value="Genomic_DNA"/>
</dbReference>
<dbReference type="InterPro" id="IPR012340">
    <property type="entry name" value="NA-bd_OB-fold"/>
</dbReference>
<dbReference type="Pfam" id="PF01957">
    <property type="entry name" value="NfeD"/>
    <property type="match status" value="1"/>
</dbReference>
<dbReference type="Gene3D" id="3.90.226.10">
    <property type="entry name" value="2-enoyl-CoA Hydratase, Chain A, domain 1"/>
    <property type="match status" value="1"/>
</dbReference>
<evidence type="ECO:0000313" key="11">
    <source>
        <dbReference type="Proteomes" id="UP000593594"/>
    </source>
</evidence>
<evidence type="ECO:0000256" key="3">
    <source>
        <dbReference type="ARBA" id="ARBA00022989"/>
    </source>
</evidence>
<evidence type="ECO:0000256" key="1">
    <source>
        <dbReference type="ARBA" id="ARBA00004141"/>
    </source>
</evidence>
<keyword evidence="3 6" id="KW-1133">Transmembrane helix</keyword>
<feature type="transmembrane region" description="Helical" evidence="6">
    <location>
        <begin position="311"/>
        <end position="344"/>
    </location>
</feature>
<evidence type="ECO:0000256" key="2">
    <source>
        <dbReference type="ARBA" id="ARBA00022692"/>
    </source>
</evidence>
<dbReference type="FunFam" id="3.90.226.10:FF:000089">
    <property type="entry name" value="Membrane-bound serine protease"/>
    <property type="match status" value="1"/>
</dbReference>
<dbReference type="InterPro" id="IPR056739">
    <property type="entry name" value="NfeD_membrane"/>
</dbReference>
<feature type="region of interest" description="Disordered" evidence="5">
    <location>
        <begin position="120"/>
        <end position="156"/>
    </location>
</feature>
<feature type="domain" description="NfeD1b N-terminal" evidence="9">
    <location>
        <begin position="30"/>
        <end position="119"/>
    </location>
</feature>
<keyword evidence="2 6" id="KW-0812">Transmembrane</keyword>
<dbReference type="Pfam" id="PF24961">
    <property type="entry name" value="NfeD_membrane"/>
    <property type="match status" value="1"/>
</dbReference>
<dbReference type="Gene3D" id="2.40.50.140">
    <property type="entry name" value="Nucleic acid-binding proteins"/>
    <property type="match status" value="1"/>
</dbReference>
<dbReference type="CDD" id="cd07020">
    <property type="entry name" value="Clp_protease_NfeD_1"/>
    <property type="match status" value="1"/>
</dbReference>
<evidence type="ECO:0000256" key="6">
    <source>
        <dbReference type="SAM" id="Phobius"/>
    </source>
</evidence>
<feature type="transmembrane region" description="Helical" evidence="6">
    <location>
        <begin position="251"/>
        <end position="274"/>
    </location>
</feature>
<dbReference type="KEGG" id="kmn:HW532_04045"/>